<keyword evidence="1" id="KW-1133">Transmembrane helix</keyword>
<dbReference type="AlphaFoldDB" id="A0A182QV39"/>
<feature type="transmembrane region" description="Helical" evidence="1">
    <location>
        <begin position="186"/>
        <end position="208"/>
    </location>
</feature>
<evidence type="ECO:0000313" key="5">
    <source>
        <dbReference type="Proteomes" id="UP000075886"/>
    </source>
</evidence>
<dbReference type="VEuPathDB" id="VectorBase:AFAF017478"/>
<dbReference type="EnsemblMetazoa" id="AFAF017478-RA">
    <property type="protein sequence ID" value="AFAF017478-PA"/>
    <property type="gene ID" value="AFAF017478"/>
</dbReference>
<dbReference type="EMBL" id="AXCN02000206">
    <property type="status" value="NOT_ANNOTATED_CDS"/>
    <property type="molecule type" value="Genomic_DNA"/>
</dbReference>
<dbReference type="Pfam" id="PF05444">
    <property type="entry name" value="DUF753"/>
    <property type="match status" value="2"/>
</dbReference>
<feature type="signal peptide" evidence="2">
    <location>
        <begin position="1"/>
        <end position="21"/>
    </location>
</feature>
<keyword evidence="1" id="KW-0472">Membrane</keyword>
<evidence type="ECO:0000259" key="3">
    <source>
        <dbReference type="Pfam" id="PF05444"/>
    </source>
</evidence>
<evidence type="ECO:0000256" key="1">
    <source>
        <dbReference type="SAM" id="Phobius"/>
    </source>
</evidence>
<dbReference type="PANTHER" id="PTHR21721">
    <property type="entry name" value="GH09876P-RELATED"/>
    <property type="match status" value="1"/>
</dbReference>
<organism evidence="4 5">
    <name type="scientific">Anopheles farauti</name>
    <dbReference type="NCBI Taxonomy" id="69004"/>
    <lineage>
        <taxon>Eukaryota</taxon>
        <taxon>Metazoa</taxon>
        <taxon>Ecdysozoa</taxon>
        <taxon>Arthropoda</taxon>
        <taxon>Hexapoda</taxon>
        <taxon>Insecta</taxon>
        <taxon>Pterygota</taxon>
        <taxon>Neoptera</taxon>
        <taxon>Endopterygota</taxon>
        <taxon>Diptera</taxon>
        <taxon>Nematocera</taxon>
        <taxon>Culicoidea</taxon>
        <taxon>Culicidae</taxon>
        <taxon>Anophelinae</taxon>
        <taxon>Anopheles</taxon>
    </lineage>
</organism>
<feature type="domain" description="DUF753" evidence="3">
    <location>
        <begin position="111"/>
        <end position="178"/>
    </location>
</feature>
<proteinExistence type="predicted"/>
<keyword evidence="5" id="KW-1185">Reference proteome</keyword>
<evidence type="ECO:0000313" key="4">
    <source>
        <dbReference type="EnsemblMetazoa" id="AFAF017478-PA"/>
    </source>
</evidence>
<feature type="domain" description="DUF753" evidence="3">
    <location>
        <begin position="23"/>
        <end position="101"/>
    </location>
</feature>
<reference evidence="4" key="2">
    <citation type="submission" date="2020-05" db="UniProtKB">
        <authorList>
            <consortium name="EnsemblMetazoa"/>
        </authorList>
    </citation>
    <scope>IDENTIFICATION</scope>
    <source>
        <strain evidence="4">FAR1</strain>
    </source>
</reference>
<keyword evidence="2" id="KW-0732">Signal</keyword>
<accession>A0A182QV39</accession>
<dbReference type="Proteomes" id="UP000075886">
    <property type="component" value="Unassembled WGS sequence"/>
</dbReference>
<evidence type="ECO:0000256" key="2">
    <source>
        <dbReference type="SAM" id="SignalP"/>
    </source>
</evidence>
<protein>
    <recommendedName>
        <fullName evidence="3">DUF753 domain-containing protein</fullName>
    </recommendedName>
</protein>
<feature type="chain" id="PRO_5008133479" description="DUF753 domain-containing protein" evidence="2">
    <location>
        <begin position="22"/>
        <end position="211"/>
    </location>
</feature>
<sequence length="211" mass="23017">MYKYFSIALLVLAYSAGNASAFWCFSCTTFNSTNCLVPDQNVLLLDCPPSPNVSEITCYTRIVGRDVERGCVTALEQTERDNCALVNNCQLCSNENNITCNGNLFPHGRLHCHQCEGSTNSTCAEEIQTEATPCLRFAADDQCYVHVRDNTVVRGCLTENESCSNSRDCHVCSGNGCNFRHFESNAAGSVVAQVQLLLGAMLLSAFAAKKL</sequence>
<dbReference type="PANTHER" id="PTHR21721:SF25">
    <property type="entry name" value="LP18071P"/>
    <property type="match status" value="1"/>
</dbReference>
<reference evidence="5" key="1">
    <citation type="submission" date="2014-01" db="EMBL/GenBank/DDBJ databases">
        <title>The Genome Sequence of Anopheles farauti FAR1 (V2).</title>
        <authorList>
            <consortium name="The Broad Institute Genomics Platform"/>
            <person name="Neafsey D.E."/>
            <person name="Besansky N."/>
            <person name="Howell P."/>
            <person name="Walton C."/>
            <person name="Young S.K."/>
            <person name="Zeng Q."/>
            <person name="Gargeya S."/>
            <person name="Fitzgerald M."/>
            <person name="Haas B."/>
            <person name="Abouelleil A."/>
            <person name="Allen A.W."/>
            <person name="Alvarado L."/>
            <person name="Arachchi H.M."/>
            <person name="Berlin A.M."/>
            <person name="Chapman S.B."/>
            <person name="Gainer-Dewar J."/>
            <person name="Goldberg J."/>
            <person name="Griggs A."/>
            <person name="Gujja S."/>
            <person name="Hansen M."/>
            <person name="Howarth C."/>
            <person name="Imamovic A."/>
            <person name="Ireland A."/>
            <person name="Larimer J."/>
            <person name="McCowan C."/>
            <person name="Murphy C."/>
            <person name="Pearson M."/>
            <person name="Poon T.W."/>
            <person name="Priest M."/>
            <person name="Roberts A."/>
            <person name="Saif S."/>
            <person name="Shea T."/>
            <person name="Sisk P."/>
            <person name="Sykes S."/>
            <person name="Wortman J."/>
            <person name="Nusbaum C."/>
            <person name="Birren B."/>
        </authorList>
    </citation>
    <scope>NUCLEOTIDE SEQUENCE [LARGE SCALE GENOMIC DNA]</scope>
    <source>
        <strain evidence="5">FAR1</strain>
    </source>
</reference>
<dbReference type="InterPro" id="IPR008472">
    <property type="entry name" value="DUF753"/>
</dbReference>
<keyword evidence="1" id="KW-0812">Transmembrane</keyword>
<name>A0A182QV39_9DIPT</name>